<comment type="similarity">
    <text evidence="1">Belongs to the peptidase C15 family.</text>
</comment>
<keyword evidence="6" id="KW-0788">Thiol protease</keyword>
<name>A0A927F6V4_9BACT</name>
<evidence type="ECO:0000256" key="1">
    <source>
        <dbReference type="ARBA" id="ARBA00006641"/>
    </source>
</evidence>
<dbReference type="RefSeq" id="WP_191616079.1">
    <property type="nucleotide sequence ID" value="NZ_JACYFG010000006.1"/>
</dbReference>
<evidence type="ECO:0000256" key="5">
    <source>
        <dbReference type="ARBA" id="ARBA00022801"/>
    </source>
</evidence>
<keyword evidence="3" id="KW-0963">Cytoplasm</keyword>
<evidence type="ECO:0000313" key="9">
    <source>
        <dbReference type="EMBL" id="MBD5778954.1"/>
    </source>
</evidence>
<dbReference type="GO" id="GO:0005829">
    <property type="term" value="C:cytosol"/>
    <property type="evidence" value="ECO:0007669"/>
    <property type="project" value="InterPro"/>
</dbReference>
<accession>A0A927F6V4</accession>
<dbReference type="GO" id="GO:0016920">
    <property type="term" value="F:pyroglutamyl-peptidase activity"/>
    <property type="evidence" value="ECO:0007669"/>
    <property type="project" value="InterPro"/>
</dbReference>
<proteinExistence type="inferred from homology"/>
<dbReference type="InterPro" id="IPR036440">
    <property type="entry name" value="Peptidase_C15-like_sf"/>
</dbReference>
<dbReference type="Proteomes" id="UP000622317">
    <property type="component" value="Unassembled WGS sequence"/>
</dbReference>
<organism evidence="9 10">
    <name type="scientific">Pelagicoccus enzymogenes</name>
    <dbReference type="NCBI Taxonomy" id="2773457"/>
    <lineage>
        <taxon>Bacteria</taxon>
        <taxon>Pseudomonadati</taxon>
        <taxon>Verrucomicrobiota</taxon>
        <taxon>Opitutia</taxon>
        <taxon>Puniceicoccales</taxon>
        <taxon>Pelagicoccaceae</taxon>
        <taxon>Pelagicoccus</taxon>
    </lineage>
</organism>
<gene>
    <name evidence="9" type="ORF">IEN85_05575</name>
</gene>
<evidence type="ECO:0000256" key="3">
    <source>
        <dbReference type="ARBA" id="ARBA00022490"/>
    </source>
</evidence>
<reference evidence="9" key="1">
    <citation type="submission" date="2020-09" db="EMBL/GenBank/DDBJ databases">
        <title>Pelagicoccus enzymogenes sp. nov. with an EPS production, isolated from marine sediment.</title>
        <authorList>
            <person name="Feng X."/>
        </authorList>
    </citation>
    <scope>NUCLEOTIDE SEQUENCE</scope>
    <source>
        <strain evidence="9">NFK12</strain>
    </source>
</reference>
<evidence type="ECO:0000256" key="7">
    <source>
        <dbReference type="ARBA" id="ARBA00030836"/>
    </source>
</evidence>
<dbReference type="Pfam" id="PF01470">
    <property type="entry name" value="Peptidase_C15"/>
    <property type="match status" value="1"/>
</dbReference>
<evidence type="ECO:0000256" key="2">
    <source>
        <dbReference type="ARBA" id="ARBA00019191"/>
    </source>
</evidence>
<dbReference type="PRINTS" id="PR00706">
    <property type="entry name" value="PYROGLUPTASE"/>
</dbReference>
<sequence length="193" mass="21119">MPARAKILITSFQPFRGRERNGSQTIATALESTLAEHHVQHLSLPVSWGVIEEIALPQMETLNPDIVLGLGEGTPCFLKVETLAFNQRIGIDESKTAPASKSIDSAGPPSCPSRWPLPESLVESLKSKVTISEDAGRFLCNNALYRFSRSHCPFAGFFHLPPQGATADSAYREQWLPVAEQLLESAIQQIPTP</sequence>
<dbReference type="SUPFAM" id="SSF53182">
    <property type="entry name" value="Pyrrolidone carboxyl peptidase (pyroglutamate aminopeptidase)"/>
    <property type="match status" value="1"/>
</dbReference>
<dbReference type="EMBL" id="JACYFG010000006">
    <property type="protein sequence ID" value="MBD5778954.1"/>
    <property type="molecule type" value="Genomic_DNA"/>
</dbReference>
<evidence type="ECO:0000256" key="4">
    <source>
        <dbReference type="ARBA" id="ARBA00022670"/>
    </source>
</evidence>
<dbReference type="GO" id="GO:0006508">
    <property type="term" value="P:proteolysis"/>
    <property type="evidence" value="ECO:0007669"/>
    <property type="project" value="UniProtKB-KW"/>
</dbReference>
<dbReference type="AlphaFoldDB" id="A0A927F6V4"/>
<protein>
    <recommendedName>
        <fullName evidence="2">Pyrrolidone-carboxylate peptidase</fullName>
    </recommendedName>
    <alternativeName>
        <fullName evidence="7">5-oxoprolyl-peptidase</fullName>
    </alternativeName>
    <alternativeName>
        <fullName evidence="8">Pyroglutamyl-peptidase I</fullName>
    </alternativeName>
</protein>
<dbReference type="PANTHER" id="PTHR23402:SF1">
    <property type="entry name" value="PYROGLUTAMYL-PEPTIDASE I"/>
    <property type="match status" value="1"/>
</dbReference>
<keyword evidence="5" id="KW-0378">Hydrolase</keyword>
<keyword evidence="10" id="KW-1185">Reference proteome</keyword>
<dbReference type="InterPro" id="IPR016125">
    <property type="entry name" value="Peptidase_C15-like"/>
</dbReference>
<dbReference type="InterPro" id="IPR000816">
    <property type="entry name" value="Peptidase_C15"/>
</dbReference>
<evidence type="ECO:0000256" key="6">
    <source>
        <dbReference type="ARBA" id="ARBA00022807"/>
    </source>
</evidence>
<keyword evidence="4" id="KW-0645">Protease</keyword>
<dbReference type="Gene3D" id="3.40.630.20">
    <property type="entry name" value="Peptidase C15, pyroglutamyl peptidase I-like"/>
    <property type="match status" value="1"/>
</dbReference>
<evidence type="ECO:0000313" key="10">
    <source>
        <dbReference type="Proteomes" id="UP000622317"/>
    </source>
</evidence>
<comment type="caution">
    <text evidence="9">The sequence shown here is derived from an EMBL/GenBank/DDBJ whole genome shotgun (WGS) entry which is preliminary data.</text>
</comment>
<evidence type="ECO:0000256" key="8">
    <source>
        <dbReference type="ARBA" id="ARBA00031559"/>
    </source>
</evidence>
<dbReference type="PANTHER" id="PTHR23402">
    <property type="entry name" value="PROTEASE FAMILY C15 PYROGLUTAMYL-PEPTIDASE I-RELATED"/>
    <property type="match status" value="1"/>
</dbReference>